<keyword evidence="2" id="KW-1185">Reference proteome</keyword>
<evidence type="ECO:0000313" key="2">
    <source>
        <dbReference type="Proteomes" id="UP001283361"/>
    </source>
</evidence>
<reference evidence="1" key="1">
    <citation type="journal article" date="2023" name="G3 (Bethesda)">
        <title>A reference genome for the long-term kleptoplast-retaining sea slug Elysia crispata morphotype clarki.</title>
        <authorList>
            <person name="Eastman K.E."/>
            <person name="Pendleton A.L."/>
            <person name="Shaikh M.A."/>
            <person name="Suttiyut T."/>
            <person name="Ogas R."/>
            <person name="Tomko P."/>
            <person name="Gavelis G."/>
            <person name="Widhalm J.R."/>
            <person name="Wisecaver J.H."/>
        </authorList>
    </citation>
    <scope>NUCLEOTIDE SEQUENCE</scope>
    <source>
        <strain evidence="1">ECLA1</strain>
    </source>
</reference>
<evidence type="ECO:0000313" key="1">
    <source>
        <dbReference type="EMBL" id="KAK3756600.1"/>
    </source>
</evidence>
<comment type="caution">
    <text evidence="1">The sequence shown here is derived from an EMBL/GenBank/DDBJ whole genome shotgun (WGS) entry which is preliminary data.</text>
</comment>
<dbReference type="Proteomes" id="UP001283361">
    <property type="component" value="Unassembled WGS sequence"/>
</dbReference>
<dbReference type="AlphaFoldDB" id="A0AAE1D4L5"/>
<proteinExistence type="predicted"/>
<organism evidence="1 2">
    <name type="scientific">Elysia crispata</name>
    <name type="common">lettuce slug</name>
    <dbReference type="NCBI Taxonomy" id="231223"/>
    <lineage>
        <taxon>Eukaryota</taxon>
        <taxon>Metazoa</taxon>
        <taxon>Spiralia</taxon>
        <taxon>Lophotrochozoa</taxon>
        <taxon>Mollusca</taxon>
        <taxon>Gastropoda</taxon>
        <taxon>Heterobranchia</taxon>
        <taxon>Euthyneura</taxon>
        <taxon>Panpulmonata</taxon>
        <taxon>Sacoglossa</taxon>
        <taxon>Placobranchoidea</taxon>
        <taxon>Plakobranchidae</taxon>
        <taxon>Elysia</taxon>
    </lineage>
</organism>
<sequence length="100" mass="11588">MEGGGEEGGGYILKKTLSAFHLYESNRSYITRVWLYVNPLKELMWRQGLTSWVGPDVKRGWSGWRVEPPPDWETGRFWQLRSGNNDVKVTGGKVKPRRCF</sequence>
<protein>
    <submittedName>
        <fullName evidence="1">Uncharacterized protein</fullName>
    </submittedName>
</protein>
<gene>
    <name evidence="1" type="ORF">RRG08_045112</name>
</gene>
<dbReference type="EMBL" id="JAWDGP010005492">
    <property type="protein sequence ID" value="KAK3756600.1"/>
    <property type="molecule type" value="Genomic_DNA"/>
</dbReference>
<name>A0AAE1D4L5_9GAST</name>
<accession>A0AAE1D4L5</accession>